<dbReference type="AlphaFoldDB" id="A0A4Q4ZAK6"/>
<proteinExistence type="predicted"/>
<sequence length="79" mass="8452">LSVEVPGLVGRSGGTRKMGYLGPQFGAPRGARVGTWAGWGDGRGRMGGWRSPSHSSCWPSWCSRSRRSRGGSSCPSRWS</sequence>
<evidence type="ECO:0000313" key="3">
    <source>
        <dbReference type="Proteomes" id="UP000295198"/>
    </source>
</evidence>
<feature type="region of interest" description="Disordered" evidence="1">
    <location>
        <begin position="45"/>
        <end position="79"/>
    </location>
</feature>
<feature type="region of interest" description="Disordered" evidence="1">
    <location>
        <begin position="1"/>
        <end position="24"/>
    </location>
</feature>
<feature type="compositionally biased region" description="Low complexity" evidence="1">
    <location>
        <begin position="70"/>
        <end position="79"/>
    </location>
</feature>
<dbReference type="Proteomes" id="UP000295198">
    <property type="component" value="Unassembled WGS sequence"/>
</dbReference>
<feature type="compositionally biased region" description="Low complexity" evidence="1">
    <location>
        <begin position="48"/>
        <end position="63"/>
    </location>
</feature>
<reference evidence="2 3" key="1">
    <citation type="submission" date="2019-01" db="EMBL/GenBank/DDBJ databases">
        <title>Nocardioides guangzhouensis sp. nov., an actinobacterium isolated from soil.</title>
        <authorList>
            <person name="Fu Y."/>
            <person name="Cai Y."/>
            <person name="Lin Z."/>
            <person name="Chen P."/>
        </authorList>
    </citation>
    <scope>NUCLEOTIDE SEQUENCE [LARGE SCALE GENOMIC DNA]</scope>
    <source>
        <strain evidence="2 3">130</strain>
    </source>
</reference>
<evidence type="ECO:0000313" key="2">
    <source>
        <dbReference type="EMBL" id="RYP84281.1"/>
    </source>
</evidence>
<feature type="non-terminal residue" evidence="2">
    <location>
        <position position="1"/>
    </location>
</feature>
<name>A0A4Q4ZAK6_9ACTN</name>
<protein>
    <submittedName>
        <fullName evidence="2">Uncharacterized protein</fullName>
    </submittedName>
</protein>
<dbReference type="EMBL" id="SDKM01000025">
    <property type="protein sequence ID" value="RYP84281.1"/>
    <property type="molecule type" value="Genomic_DNA"/>
</dbReference>
<organism evidence="2 3">
    <name type="scientific">Nocardioides guangzhouensis</name>
    <dbReference type="NCBI Taxonomy" id="2497878"/>
    <lineage>
        <taxon>Bacteria</taxon>
        <taxon>Bacillati</taxon>
        <taxon>Actinomycetota</taxon>
        <taxon>Actinomycetes</taxon>
        <taxon>Propionibacteriales</taxon>
        <taxon>Nocardioidaceae</taxon>
        <taxon>Nocardioides</taxon>
    </lineage>
</organism>
<evidence type="ECO:0000256" key="1">
    <source>
        <dbReference type="SAM" id="MobiDB-lite"/>
    </source>
</evidence>
<gene>
    <name evidence="2" type="ORF">EKO23_16645</name>
</gene>
<keyword evidence="3" id="KW-1185">Reference proteome</keyword>
<accession>A0A4Q4ZAK6</accession>
<comment type="caution">
    <text evidence="2">The sequence shown here is derived from an EMBL/GenBank/DDBJ whole genome shotgun (WGS) entry which is preliminary data.</text>
</comment>